<keyword evidence="2" id="KW-1185">Reference proteome</keyword>
<proteinExistence type="predicted"/>
<dbReference type="EMBL" id="CAJVPW010002521">
    <property type="protein sequence ID" value="CAG8508133.1"/>
    <property type="molecule type" value="Genomic_DNA"/>
</dbReference>
<organism evidence="1 2">
    <name type="scientific">Cetraspora pellucida</name>
    <dbReference type="NCBI Taxonomy" id="1433469"/>
    <lineage>
        <taxon>Eukaryota</taxon>
        <taxon>Fungi</taxon>
        <taxon>Fungi incertae sedis</taxon>
        <taxon>Mucoromycota</taxon>
        <taxon>Glomeromycotina</taxon>
        <taxon>Glomeromycetes</taxon>
        <taxon>Diversisporales</taxon>
        <taxon>Gigasporaceae</taxon>
        <taxon>Cetraspora</taxon>
    </lineage>
</organism>
<evidence type="ECO:0000313" key="1">
    <source>
        <dbReference type="EMBL" id="CAG8508133.1"/>
    </source>
</evidence>
<accession>A0ACA9L3U5</accession>
<protein>
    <submittedName>
        <fullName evidence="1">12176_t:CDS:1</fullName>
    </submittedName>
</protein>
<comment type="caution">
    <text evidence="1">The sequence shown here is derived from an EMBL/GenBank/DDBJ whole genome shotgun (WGS) entry which is preliminary data.</text>
</comment>
<gene>
    <name evidence="1" type="ORF">SPELUC_LOCUS3345</name>
</gene>
<dbReference type="Proteomes" id="UP000789366">
    <property type="component" value="Unassembled WGS sequence"/>
</dbReference>
<sequence length="92" mass="10269">MPLLVEISVLLVSPSRKISIENGGSLNLVTNKEEASKHEQKEKQVLKEVSDENLAIATNITTNDISEEQIMLDNAVETEIMSQELNEMTNEQ</sequence>
<feature type="non-terminal residue" evidence="1">
    <location>
        <position position="92"/>
    </location>
</feature>
<name>A0ACA9L3U5_9GLOM</name>
<reference evidence="1" key="1">
    <citation type="submission" date="2021-06" db="EMBL/GenBank/DDBJ databases">
        <authorList>
            <person name="Kallberg Y."/>
            <person name="Tangrot J."/>
            <person name="Rosling A."/>
        </authorList>
    </citation>
    <scope>NUCLEOTIDE SEQUENCE</scope>
    <source>
        <strain evidence="1">28 12/20/2015</strain>
    </source>
</reference>
<evidence type="ECO:0000313" key="2">
    <source>
        <dbReference type="Proteomes" id="UP000789366"/>
    </source>
</evidence>